<dbReference type="GO" id="GO:0007155">
    <property type="term" value="P:cell adhesion"/>
    <property type="evidence" value="ECO:0007669"/>
    <property type="project" value="InterPro"/>
</dbReference>
<evidence type="ECO:0000313" key="7">
    <source>
        <dbReference type="EMBL" id="QDT63479.1"/>
    </source>
</evidence>
<reference evidence="7 8" key="1">
    <citation type="submission" date="2019-02" db="EMBL/GenBank/DDBJ databases">
        <title>Deep-cultivation of Planctomycetes and their phenomic and genomic characterization uncovers novel biology.</title>
        <authorList>
            <person name="Wiegand S."/>
            <person name="Jogler M."/>
            <person name="Boedeker C."/>
            <person name="Pinto D."/>
            <person name="Vollmers J."/>
            <person name="Rivas-Marin E."/>
            <person name="Kohn T."/>
            <person name="Peeters S.H."/>
            <person name="Heuer A."/>
            <person name="Rast P."/>
            <person name="Oberbeckmann S."/>
            <person name="Bunk B."/>
            <person name="Jeske O."/>
            <person name="Meyerdierks A."/>
            <person name="Storesund J.E."/>
            <person name="Kallscheuer N."/>
            <person name="Luecker S."/>
            <person name="Lage O.M."/>
            <person name="Pohl T."/>
            <person name="Merkel B.J."/>
            <person name="Hornburger P."/>
            <person name="Mueller R.-W."/>
            <person name="Bruemmer F."/>
            <person name="Labrenz M."/>
            <person name="Spormann A.M."/>
            <person name="Op den Camp H."/>
            <person name="Overmann J."/>
            <person name="Amann R."/>
            <person name="Jetten M.S.M."/>
            <person name="Mascher T."/>
            <person name="Medema M.H."/>
            <person name="Devos D.P."/>
            <person name="Kaster A.-K."/>
            <person name="Ovreas L."/>
            <person name="Rohde M."/>
            <person name="Galperin M.Y."/>
            <person name="Jogler C."/>
        </authorList>
    </citation>
    <scope>NUCLEOTIDE SEQUENCE [LARGE SCALE GENOMIC DNA]</scope>
    <source>
        <strain evidence="7 8">V22</strain>
    </source>
</reference>
<keyword evidence="8" id="KW-1185">Reference proteome</keyword>
<dbReference type="PRINTS" id="PR00691">
    <property type="entry name" value="ADHESINB"/>
</dbReference>
<dbReference type="GO" id="GO:0046872">
    <property type="term" value="F:metal ion binding"/>
    <property type="evidence" value="ECO:0007669"/>
    <property type="project" value="UniProtKB-KW"/>
</dbReference>
<dbReference type="InterPro" id="IPR050492">
    <property type="entry name" value="Bact_metal-bind_prot9"/>
</dbReference>
<name>A0A517T535_9PLAN</name>
<evidence type="ECO:0000256" key="6">
    <source>
        <dbReference type="RuleBase" id="RU003512"/>
    </source>
</evidence>
<dbReference type="GO" id="GO:0030001">
    <property type="term" value="P:metal ion transport"/>
    <property type="evidence" value="ECO:0007669"/>
    <property type="project" value="InterPro"/>
</dbReference>
<proteinExistence type="inferred from homology"/>
<dbReference type="SUPFAM" id="SSF53807">
    <property type="entry name" value="Helical backbone' metal receptor"/>
    <property type="match status" value="1"/>
</dbReference>
<evidence type="ECO:0000256" key="3">
    <source>
        <dbReference type="ARBA" id="ARBA00022448"/>
    </source>
</evidence>
<dbReference type="InterPro" id="IPR006127">
    <property type="entry name" value="ZnuA-like"/>
</dbReference>
<dbReference type="AlphaFoldDB" id="A0A517T535"/>
<keyword evidence="5" id="KW-0732">Signal</keyword>
<dbReference type="Gene3D" id="3.40.50.1980">
    <property type="entry name" value="Nitrogenase molybdenum iron protein domain"/>
    <property type="match status" value="2"/>
</dbReference>
<dbReference type="Pfam" id="PF01297">
    <property type="entry name" value="ZnuA"/>
    <property type="match status" value="1"/>
</dbReference>
<dbReference type="GO" id="GO:0030313">
    <property type="term" value="C:cell envelope"/>
    <property type="evidence" value="ECO:0007669"/>
    <property type="project" value="UniProtKB-SubCell"/>
</dbReference>
<evidence type="ECO:0000256" key="4">
    <source>
        <dbReference type="ARBA" id="ARBA00022723"/>
    </source>
</evidence>
<dbReference type="OrthoDB" id="9793396at2"/>
<evidence type="ECO:0000313" key="8">
    <source>
        <dbReference type="Proteomes" id="UP000319976"/>
    </source>
</evidence>
<evidence type="ECO:0000256" key="2">
    <source>
        <dbReference type="ARBA" id="ARBA00011028"/>
    </source>
</evidence>
<evidence type="ECO:0000256" key="1">
    <source>
        <dbReference type="ARBA" id="ARBA00004196"/>
    </source>
</evidence>
<keyword evidence="4" id="KW-0479">Metal-binding</keyword>
<comment type="subcellular location">
    <subcellularLocation>
        <location evidence="1">Cell envelope</location>
    </subcellularLocation>
</comment>
<dbReference type="PANTHER" id="PTHR42953:SF1">
    <property type="entry name" value="METAL-BINDING PROTEIN HI_0362-RELATED"/>
    <property type="match status" value="1"/>
</dbReference>
<accession>A0A517T535</accession>
<gene>
    <name evidence="7" type="primary">troA</name>
    <name evidence="7" type="ORF">V22_07010</name>
</gene>
<protein>
    <submittedName>
        <fullName evidence="7">Periplasmic zinc-binding protein TroA</fullName>
    </submittedName>
</protein>
<dbReference type="PRINTS" id="PR00690">
    <property type="entry name" value="ADHESNFAMILY"/>
</dbReference>
<dbReference type="EMBL" id="CP036316">
    <property type="protein sequence ID" value="QDT63479.1"/>
    <property type="molecule type" value="Genomic_DNA"/>
</dbReference>
<sequence length="327" mass="35242">MQLLQLFVIPLLTATFFCGCQRTQPGEESEQGKYVIVTTTGMVTDLAKAVAGEHANVKSLMGPGIDPHLYQPSRGDALALQQADVVFYSGLNLEGQMSQILDSIADGDKPIQAVTAGISHDKLFSDDASGSHAMQDPHVWMDVSMWRDCLSTVEDTLVKYDPDHAEDYQANAAAYRSQLDQLHQYVTDVIASIPADQRYLVTAHDAFEYFGRAYNIEVRAVQGITTESEAGIADINELVDFIVKQKIPTVFVESTISARNVEALIEGAGSRGVKVSLGPELYSDAMGKEGTYEGTYIGMIDHNATGIARALGGEAPKGGMSGKLSGK</sequence>
<dbReference type="InterPro" id="IPR006129">
    <property type="entry name" value="AdhesinB"/>
</dbReference>
<dbReference type="Proteomes" id="UP000319976">
    <property type="component" value="Chromosome"/>
</dbReference>
<dbReference type="PANTHER" id="PTHR42953">
    <property type="entry name" value="HIGH-AFFINITY ZINC UPTAKE SYSTEM PROTEIN ZNUA-RELATED"/>
    <property type="match status" value="1"/>
</dbReference>
<evidence type="ECO:0000256" key="5">
    <source>
        <dbReference type="ARBA" id="ARBA00022729"/>
    </source>
</evidence>
<dbReference type="InterPro" id="IPR006128">
    <property type="entry name" value="Lipoprotein_PsaA-like"/>
</dbReference>
<organism evidence="7 8">
    <name type="scientific">Calycomorphotria hydatis</name>
    <dbReference type="NCBI Taxonomy" id="2528027"/>
    <lineage>
        <taxon>Bacteria</taxon>
        <taxon>Pseudomonadati</taxon>
        <taxon>Planctomycetota</taxon>
        <taxon>Planctomycetia</taxon>
        <taxon>Planctomycetales</taxon>
        <taxon>Planctomycetaceae</taxon>
        <taxon>Calycomorphotria</taxon>
    </lineage>
</organism>
<keyword evidence="3 6" id="KW-0813">Transport</keyword>
<dbReference type="RefSeq" id="WP_145259832.1">
    <property type="nucleotide sequence ID" value="NZ_CP036316.1"/>
</dbReference>
<dbReference type="KEGG" id="chya:V22_07010"/>
<comment type="similarity">
    <text evidence="2 6">Belongs to the bacterial solute-binding protein 9 family.</text>
</comment>